<reference evidence="6" key="1">
    <citation type="submission" date="2021-01" db="EMBL/GenBank/DDBJ databases">
        <title>A chromosome-scale assembly of European eel, Anguilla anguilla.</title>
        <authorList>
            <person name="Henkel C."/>
            <person name="Jong-Raadsen S.A."/>
            <person name="Dufour S."/>
            <person name="Weltzien F.-A."/>
            <person name="Palstra A.P."/>
            <person name="Pelster B."/>
            <person name="Spaink H.P."/>
            <person name="Van Den Thillart G.E."/>
            <person name="Jansen H."/>
            <person name="Zahm M."/>
            <person name="Klopp C."/>
            <person name="Cedric C."/>
            <person name="Louis A."/>
            <person name="Berthelot C."/>
            <person name="Parey E."/>
            <person name="Roest Crollius H."/>
            <person name="Montfort J."/>
            <person name="Robinson-Rechavi M."/>
            <person name="Bucao C."/>
            <person name="Bouchez O."/>
            <person name="Gislard M."/>
            <person name="Lluch J."/>
            <person name="Milhes M."/>
            <person name="Lampietro C."/>
            <person name="Lopez Roques C."/>
            <person name="Donnadieu C."/>
            <person name="Braasch I."/>
            <person name="Desvignes T."/>
            <person name="Postlethwait J."/>
            <person name="Bobe J."/>
            <person name="Guiguen Y."/>
            <person name="Dirks R."/>
        </authorList>
    </citation>
    <scope>NUCLEOTIDE SEQUENCE</scope>
    <source>
        <strain evidence="6">Tag_6206</strain>
        <tissue evidence="6">Liver</tissue>
    </source>
</reference>
<evidence type="ECO:0000259" key="5">
    <source>
        <dbReference type="PROSITE" id="PS51720"/>
    </source>
</evidence>
<feature type="transmembrane region" description="Helical" evidence="4">
    <location>
        <begin position="290"/>
        <end position="312"/>
    </location>
</feature>
<organism evidence="6 7">
    <name type="scientific">Anguilla anguilla</name>
    <name type="common">European freshwater eel</name>
    <name type="synonym">Muraena anguilla</name>
    <dbReference type="NCBI Taxonomy" id="7936"/>
    <lineage>
        <taxon>Eukaryota</taxon>
        <taxon>Metazoa</taxon>
        <taxon>Chordata</taxon>
        <taxon>Craniata</taxon>
        <taxon>Vertebrata</taxon>
        <taxon>Euteleostomi</taxon>
        <taxon>Actinopterygii</taxon>
        <taxon>Neopterygii</taxon>
        <taxon>Teleostei</taxon>
        <taxon>Anguilliformes</taxon>
        <taxon>Anguillidae</taxon>
        <taxon>Anguilla</taxon>
    </lineage>
</organism>
<dbReference type="InterPro" id="IPR045058">
    <property type="entry name" value="GIMA/IAN/Toc"/>
</dbReference>
<feature type="transmembrane region" description="Helical" evidence="4">
    <location>
        <begin position="239"/>
        <end position="270"/>
    </location>
</feature>
<keyword evidence="2" id="KW-0547">Nucleotide-binding</keyword>
<dbReference type="SUPFAM" id="SSF52540">
    <property type="entry name" value="P-loop containing nucleoside triphosphate hydrolases"/>
    <property type="match status" value="1"/>
</dbReference>
<name>A0A9D3RK48_ANGAN</name>
<proteinExistence type="inferred from homology"/>
<evidence type="ECO:0000256" key="2">
    <source>
        <dbReference type="ARBA" id="ARBA00022741"/>
    </source>
</evidence>
<gene>
    <name evidence="6" type="ORF">ANANG_G00276440</name>
</gene>
<comment type="similarity">
    <text evidence="1">Belongs to the TRAFAC class TrmE-Era-EngA-EngB-Septin-like GTPase superfamily. AIG1/Toc34/Toc159-like paraseptin GTPase family. IAN subfamily.</text>
</comment>
<dbReference type="FunFam" id="3.40.50.300:FF:000366">
    <property type="entry name" value="GTPase, IMAP family member 2"/>
    <property type="match status" value="1"/>
</dbReference>
<keyword evidence="3" id="KW-0342">GTP-binding</keyword>
<evidence type="ECO:0000313" key="7">
    <source>
        <dbReference type="Proteomes" id="UP001044222"/>
    </source>
</evidence>
<evidence type="ECO:0000256" key="4">
    <source>
        <dbReference type="SAM" id="Phobius"/>
    </source>
</evidence>
<keyword evidence="4" id="KW-0472">Membrane</keyword>
<accession>A0A9D3RK48</accession>
<dbReference type="PANTHER" id="PTHR10903">
    <property type="entry name" value="GTPASE, IMAP FAMILY MEMBER-RELATED"/>
    <property type="match status" value="1"/>
</dbReference>
<evidence type="ECO:0000313" key="6">
    <source>
        <dbReference type="EMBL" id="KAG5833486.1"/>
    </source>
</evidence>
<dbReference type="PROSITE" id="PS51720">
    <property type="entry name" value="G_AIG1"/>
    <property type="match status" value="1"/>
</dbReference>
<evidence type="ECO:0000256" key="1">
    <source>
        <dbReference type="ARBA" id="ARBA00008535"/>
    </source>
</evidence>
<keyword evidence="4" id="KW-1133">Transmembrane helix</keyword>
<dbReference type="Gene3D" id="3.40.50.300">
    <property type="entry name" value="P-loop containing nucleotide triphosphate hydrolases"/>
    <property type="match status" value="1"/>
</dbReference>
<dbReference type="Proteomes" id="UP001044222">
    <property type="component" value="Chromosome 16"/>
</dbReference>
<dbReference type="Pfam" id="PF04548">
    <property type="entry name" value="AIG1"/>
    <property type="match status" value="1"/>
</dbReference>
<dbReference type="CDD" id="cd01852">
    <property type="entry name" value="AIG1"/>
    <property type="match status" value="1"/>
</dbReference>
<keyword evidence="4" id="KW-0812">Transmembrane</keyword>
<sequence>MEGSPDVRIVLLGKTGAGKSSAGNSILGEDVFSTSDQANSQTSKCEAKTKIIDGKKITVIDTPGYFATERSDEELKPEITKCIVECAPGPHAFLIVLTVTRQTAEEKKVVEEILKQFGKEALKYAVVMFTHGDQLANGRTIHQFVDENVHLKRLVQKCGGRLHVIDNKYWNNPIAGQGDETRNAKEIKKLWNTIDQMMKQNGGKHYTNETLQCVARAIEDEKAKGKTGEMAKQSVMKRIFILAAGVSTGVVLGALLGVVAVGAILVGLAIKERTSPDPVVKVVKEGAVAASAATGVGLGTVFIAGGGMGAIAGGLTGAAKGWEAETASEAAERTFQAITEPAMAAVKLVKDKIVEEMKGYTKMGNPPF</sequence>
<comment type="caution">
    <text evidence="6">The sequence shown here is derived from an EMBL/GenBank/DDBJ whole genome shotgun (WGS) entry which is preliminary data.</text>
</comment>
<dbReference type="AlphaFoldDB" id="A0A9D3RK48"/>
<dbReference type="PANTHER" id="PTHR10903:SF62">
    <property type="entry name" value="GTPASE IMAP FAMILY MEMBER 4-LIKE-RELATED"/>
    <property type="match status" value="1"/>
</dbReference>
<protein>
    <recommendedName>
        <fullName evidence="5">AIG1-type G domain-containing protein</fullName>
    </recommendedName>
</protein>
<feature type="domain" description="AIG1-type G" evidence="5">
    <location>
        <begin position="4"/>
        <end position="215"/>
    </location>
</feature>
<dbReference type="InterPro" id="IPR027417">
    <property type="entry name" value="P-loop_NTPase"/>
</dbReference>
<keyword evidence="7" id="KW-1185">Reference proteome</keyword>
<evidence type="ECO:0000256" key="3">
    <source>
        <dbReference type="ARBA" id="ARBA00023134"/>
    </source>
</evidence>
<dbReference type="InterPro" id="IPR006703">
    <property type="entry name" value="G_AIG1"/>
</dbReference>
<dbReference type="GO" id="GO:0005525">
    <property type="term" value="F:GTP binding"/>
    <property type="evidence" value="ECO:0007669"/>
    <property type="project" value="UniProtKB-KW"/>
</dbReference>
<dbReference type="EMBL" id="JAFIRN010000016">
    <property type="protein sequence ID" value="KAG5833486.1"/>
    <property type="molecule type" value="Genomic_DNA"/>
</dbReference>